<organism evidence="2 3">
    <name type="scientific">Methylovirgula ligni</name>
    <dbReference type="NCBI Taxonomy" id="569860"/>
    <lineage>
        <taxon>Bacteria</taxon>
        <taxon>Pseudomonadati</taxon>
        <taxon>Pseudomonadota</taxon>
        <taxon>Alphaproteobacteria</taxon>
        <taxon>Hyphomicrobiales</taxon>
        <taxon>Beijerinckiaceae</taxon>
        <taxon>Methylovirgula</taxon>
    </lineage>
</organism>
<proteinExistence type="predicted"/>
<name>A0A3D9Z108_9HYPH</name>
<evidence type="ECO:0008006" key="4">
    <source>
        <dbReference type="Google" id="ProtNLM"/>
    </source>
</evidence>
<gene>
    <name evidence="2" type="ORF">DES32_1317</name>
</gene>
<accession>A0A3D9Z108</accession>
<evidence type="ECO:0000313" key="2">
    <source>
        <dbReference type="EMBL" id="REF87690.1"/>
    </source>
</evidence>
<evidence type="ECO:0000256" key="1">
    <source>
        <dbReference type="SAM" id="SignalP"/>
    </source>
</evidence>
<evidence type="ECO:0000313" key="3">
    <source>
        <dbReference type="Proteomes" id="UP000256900"/>
    </source>
</evidence>
<keyword evidence="1" id="KW-0732">Signal</keyword>
<comment type="caution">
    <text evidence="2">The sequence shown here is derived from an EMBL/GenBank/DDBJ whole genome shotgun (WGS) entry which is preliminary data.</text>
</comment>
<keyword evidence="3" id="KW-1185">Reference proteome</keyword>
<reference evidence="2 3" key="1">
    <citation type="submission" date="2018-08" db="EMBL/GenBank/DDBJ databases">
        <title>Genomic Encyclopedia of Type Strains, Phase IV (KMG-IV): sequencing the most valuable type-strain genomes for metagenomic binning, comparative biology and taxonomic classification.</title>
        <authorList>
            <person name="Goeker M."/>
        </authorList>
    </citation>
    <scope>NUCLEOTIDE SEQUENCE [LARGE SCALE GENOMIC DNA]</scope>
    <source>
        <strain evidence="2 3">BW863</strain>
    </source>
</reference>
<dbReference type="EMBL" id="QUMO01000002">
    <property type="protein sequence ID" value="REF87690.1"/>
    <property type="molecule type" value="Genomic_DNA"/>
</dbReference>
<sequence length="86" mass="9752">MLSINRKLKLNITNICGGFAAALVSITILSSSAMAFTCDDVRGLSRAEQDYWVKRLNISVTERRQIWAACYRDYRPGLQSAQLVRR</sequence>
<feature type="chain" id="PRO_5017687615" description="HdeA/HdeB family protein" evidence="1">
    <location>
        <begin position="36"/>
        <end position="86"/>
    </location>
</feature>
<dbReference type="AlphaFoldDB" id="A0A3D9Z108"/>
<feature type="signal peptide" evidence="1">
    <location>
        <begin position="1"/>
        <end position="35"/>
    </location>
</feature>
<dbReference type="Proteomes" id="UP000256900">
    <property type="component" value="Unassembled WGS sequence"/>
</dbReference>
<protein>
    <recommendedName>
        <fullName evidence="4">HdeA/HdeB family protein</fullName>
    </recommendedName>
</protein>